<proteinExistence type="predicted"/>
<accession>A0A839DVG0</accession>
<dbReference type="EMBL" id="JACGWZ010000002">
    <property type="protein sequence ID" value="MBA8824749.1"/>
    <property type="molecule type" value="Genomic_DNA"/>
</dbReference>
<comment type="caution">
    <text evidence="1">The sequence shown here is derived from an EMBL/GenBank/DDBJ whole genome shotgun (WGS) entry which is preliminary data.</text>
</comment>
<protein>
    <submittedName>
        <fullName evidence="1">Uncharacterized protein</fullName>
    </submittedName>
</protein>
<name>A0A839DVG0_9PSEU</name>
<reference evidence="1 2" key="1">
    <citation type="submission" date="2020-07" db="EMBL/GenBank/DDBJ databases">
        <title>Sequencing the genomes of 1000 actinobacteria strains.</title>
        <authorList>
            <person name="Klenk H.-P."/>
        </authorList>
    </citation>
    <scope>NUCLEOTIDE SEQUENCE [LARGE SCALE GENOMIC DNA]</scope>
    <source>
        <strain evidence="1 2">DSM 45975</strain>
    </source>
</reference>
<evidence type="ECO:0000313" key="2">
    <source>
        <dbReference type="Proteomes" id="UP000569329"/>
    </source>
</evidence>
<dbReference type="AlphaFoldDB" id="A0A839DVG0"/>
<evidence type="ECO:0000313" key="1">
    <source>
        <dbReference type="EMBL" id="MBA8824749.1"/>
    </source>
</evidence>
<sequence>MVAHVFSPSEPFLHAQLVTGSPAVDAATGGWSAVPQPWTGSGRLPLGPDASASDGAVVAVGAVCDVAVPWNQPTGQVSFALSEYLDLESGKRVVLHSERGVTVGVRGGASADFTGRELRDFFLGALLPDEAEEEPEEPHPWTWLTELAAARGVTVTPEELKSFPYELDFRPAVQALVRTDGS</sequence>
<dbReference type="RefSeq" id="WP_235987161.1">
    <property type="nucleotide sequence ID" value="NZ_JACGWZ010000002.1"/>
</dbReference>
<dbReference type="Proteomes" id="UP000569329">
    <property type="component" value="Unassembled WGS sequence"/>
</dbReference>
<keyword evidence="2" id="KW-1185">Reference proteome</keyword>
<gene>
    <name evidence="1" type="ORF">FHX42_002096</name>
</gene>
<organism evidence="1 2">
    <name type="scientific">Halosaccharopolyspora lacisalsi</name>
    <dbReference type="NCBI Taxonomy" id="1000566"/>
    <lineage>
        <taxon>Bacteria</taxon>
        <taxon>Bacillati</taxon>
        <taxon>Actinomycetota</taxon>
        <taxon>Actinomycetes</taxon>
        <taxon>Pseudonocardiales</taxon>
        <taxon>Pseudonocardiaceae</taxon>
        <taxon>Halosaccharopolyspora</taxon>
    </lineage>
</organism>